<dbReference type="Proteomes" id="UP000654918">
    <property type="component" value="Unassembled WGS sequence"/>
</dbReference>
<protein>
    <submittedName>
        <fullName evidence="2">Uncharacterized protein</fullName>
    </submittedName>
</protein>
<evidence type="ECO:0000313" key="2">
    <source>
        <dbReference type="EMBL" id="KAF6824845.1"/>
    </source>
</evidence>
<gene>
    <name evidence="2" type="ORF">CPLU01_10611</name>
</gene>
<organism evidence="2 3">
    <name type="scientific">Colletotrichum plurivorum</name>
    <dbReference type="NCBI Taxonomy" id="2175906"/>
    <lineage>
        <taxon>Eukaryota</taxon>
        <taxon>Fungi</taxon>
        <taxon>Dikarya</taxon>
        <taxon>Ascomycota</taxon>
        <taxon>Pezizomycotina</taxon>
        <taxon>Sordariomycetes</taxon>
        <taxon>Hypocreomycetidae</taxon>
        <taxon>Glomerellales</taxon>
        <taxon>Glomerellaceae</taxon>
        <taxon>Colletotrichum</taxon>
        <taxon>Colletotrichum orchidearum species complex</taxon>
    </lineage>
</organism>
<feature type="region of interest" description="Disordered" evidence="1">
    <location>
        <begin position="11"/>
        <end position="39"/>
    </location>
</feature>
<comment type="caution">
    <text evidence="2">The sequence shown here is derived from an EMBL/GenBank/DDBJ whole genome shotgun (WGS) entry which is preliminary data.</text>
</comment>
<feature type="compositionally biased region" description="Acidic residues" evidence="1">
    <location>
        <begin position="169"/>
        <end position="184"/>
    </location>
</feature>
<reference evidence="2" key="1">
    <citation type="journal article" date="2020" name="Phytopathology">
        <title>Genome Sequence Resources of Colletotrichum truncatum, C. plurivorum, C. musicola, and C. sojae: Four Species Pathogenic to Soybean (Glycine max).</title>
        <authorList>
            <person name="Rogerio F."/>
            <person name="Boufleur T.R."/>
            <person name="Ciampi-Guillardi M."/>
            <person name="Sukno S.A."/>
            <person name="Thon M.R."/>
            <person name="Massola Junior N.S."/>
            <person name="Baroncelli R."/>
        </authorList>
    </citation>
    <scope>NUCLEOTIDE SEQUENCE</scope>
    <source>
        <strain evidence="2">LFN00145</strain>
    </source>
</reference>
<name>A0A8H6K511_9PEZI</name>
<feature type="region of interest" description="Disordered" evidence="1">
    <location>
        <begin position="161"/>
        <end position="191"/>
    </location>
</feature>
<evidence type="ECO:0000256" key="1">
    <source>
        <dbReference type="SAM" id="MobiDB-lite"/>
    </source>
</evidence>
<accession>A0A8H6K511</accession>
<dbReference type="AlphaFoldDB" id="A0A8H6K511"/>
<dbReference type="EMBL" id="WIGO01000185">
    <property type="protein sequence ID" value="KAF6824845.1"/>
    <property type="molecule type" value="Genomic_DNA"/>
</dbReference>
<proteinExistence type="predicted"/>
<sequence length="191" mass="20764">MLELHGVQALRMTTTGAKTRSRPSGTSKGSPGESSDLDLRTTVRCSLGVQEFSIAYPPSPGFPKPLANGLSCERKMQRAGRGSSILARFRLMTCTSRFDQQDEELLSPGKRDAVLGDARETLQPLVSEHRRGHTRQLLQDRLASESVKVAFSKPTVASTARCELLPNTEGEDDDDDDSGDDDGYEIAKLGP</sequence>
<keyword evidence="3" id="KW-1185">Reference proteome</keyword>
<feature type="compositionally biased region" description="Polar residues" evidence="1">
    <location>
        <begin position="11"/>
        <end position="33"/>
    </location>
</feature>
<evidence type="ECO:0000313" key="3">
    <source>
        <dbReference type="Proteomes" id="UP000654918"/>
    </source>
</evidence>